<evidence type="ECO:0000313" key="4">
    <source>
        <dbReference type="Proteomes" id="UP000093514"/>
    </source>
</evidence>
<dbReference type="InterPro" id="IPR050190">
    <property type="entry name" value="UPF0213_domain"/>
</dbReference>
<dbReference type="GO" id="GO:0004519">
    <property type="term" value="F:endonuclease activity"/>
    <property type="evidence" value="ECO:0007669"/>
    <property type="project" value="UniProtKB-KW"/>
</dbReference>
<keyword evidence="3" id="KW-0540">Nuclease</keyword>
<feature type="domain" description="GIY-YIG" evidence="2">
    <location>
        <begin position="1"/>
        <end position="76"/>
    </location>
</feature>
<dbReference type="InterPro" id="IPR035901">
    <property type="entry name" value="GIY-YIG_endonuc_sf"/>
</dbReference>
<keyword evidence="3" id="KW-0378">Hydrolase</keyword>
<dbReference type="Gene3D" id="3.40.1440.10">
    <property type="entry name" value="GIY-YIG endonuclease"/>
    <property type="match status" value="1"/>
</dbReference>
<protein>
    <submittedName>
        <fullName evidence="3">Endonuclease</fullName>
    </submittedName>
</protein>
<evidence type="ECO:0000259" key="2">
    <source>
        <dbReference type="PROSITE" id="PS50164"/>
    </source>
</evidence>
<comment type="similarity">
    <text evidence="1">Belongs to the UPF0213 family.</text>
</comment>
<accession>A0A1C0A6P3</accession>
<keyword evidence="4" id="KW-1185">Reference proteome</keyword>
<dbReference type="Proteomes" id="UP000093514">
    <property type="component" value="Unassembled WGS sequence"/>
</dbReference>
<dbReference type="PROSITE" id="PS50164">
    <property type="entry name" value="GIY_YIG"/>
    <property type="match status" value="1"/>
</dbReference>
<dbReference type="OrthoDB" id="9807770at2"/>
<dbReference type="CDD" id="cd10456">
    <property type="entry name" value="GIY-YIG_UPF0213"/>
    <property type="match status" value="1"/>
</dbReference>
<evidence type="ECO:0000256" key="1">
    <source>
        <dbReference type="ARBA" id="ARBA00007435"/>
    </source>
</evidence>
<organism evidence="3 4">
    <name type="scientific">Orenia metallireducens</name>
    <dbReference type="NCBI Taxonomy" id="1413210"/>
    <lineage>
        <taxon>Bacteria</taxon>
        <taxon>Bacillati</taxon>
        <taxon>Bacillota</taxon>
        <taxon>Clostridia</taxon>
        <taxon>Halanaerobiales</taxon>
        <taxon>Halobacteroidaceae</taxon>
        <taxon>Orenia</taxon>
    </lineage>
</organism>
<sequence>MSNYVYIIECADNTLYTGYTNNLERRISSHNSGKGAKYTRGRTPVKLRYFEEYQTKSEAMKREYVIKQLRRQDKLKLIKGDIDG</sequence>
<dbReference type="InterPro" id="IPR000305">
    <property type="entry name" value="GIY-YIG_endonuc"/>
</dbReference>
<evidence type="ECO:0000313" key="3">
    <source>
        <dbReference type="EMBL" id="OCL25789.1"/>
    </source>
</evidence>
<dbReference type="SUPFAM" id="SSF82771">
    <property type="entry name" value="GIY-YIG endonuclease"/>
    <property type="match status" value="1"/>
</dbReference>
<dbReference type="PANTHER" id="PTHR34477">
    <property type="entry name" value="UPF0213 PROTEIN YHBQ"/>
    <property type="match status" value="1"/>
</dbReference>
<name>A0A1C0A6P3_9FIRM</name>
<dbReference type="PANTHER" id="PTHR34477:SF1">
    <property type="entry name" value="UPF0213 PROTEIN YHBQ"/>
    <property type="match status" value="1"/>
</dbReference>
<reference evidence="3 4" key="2">
    <citation type="submission" date="2016-08" db="EMBL/GenBank/DDBJ databases">
        <title>Orenia metallireducens sp. nov. strain Z6, a Novel Metal-reducing Firmicute from the Deep Subsurface.</title>
        <authorList>
            <person name="Maxim B.I."/>
            <person name="Kenneth K."/>
            <person name="Flynn T.M."/>
            <person name="Oloughlin E.J."/>
            <person name="Locke R.A."/>
            <person name="Weber J.R."/>
            <person name="Egan S.M."/>
            <person name="Mackie R.I."/>
            <person name="Cann I.K."/>
        </authorList>
    </citation>
    <scope>NUCLEOTIDE SEQUENCE [LARGE SCALE GENOMIC DNA]</scope>
    <source>
        <strain evidence="3 4">Z6</strain>
    </source>
</reference>
<dbReference type="RefSeq" id="WP_068719708.1">
    <property type="nucleotide sequence ID" value="NZ_LWDV01000010.1"/>
</dbReference>
<dbReference type="EMBL" id="LWDV01000010">
    <property type="protein sequence ID" value="OCL25789.1"/>
    <property type="molecule type" value="Genomic_DNA"/>
</dbReference>
<keyword evidence="3" id="KW-0255">Endonuclease</keyword>
<reference evidence="4" key="1">
    <citation type="submission" date="2016-07" db="EMBL/GenBank/DDBJ databases">
        <authorList>
            <person name="Florea S."/>
            <person name="Webb J.S."/>
            <person name="Jaromczyk J."/>
            <person name="Schardl C.L."/>
        </authorList>
    </citation>
    <scope>NUCLEOTIDE SEQUENCE [LARGE SCALE GENOMIC DNA]</scope>
    <source>
        <strain evidence="4">Z6</strain>
    </source>
</reference>
<dbReference type="SMART" id="SM00465">
    <property type="entry name" value="GIYc"/>
    <property type="match status" value="1"/>
</dbReference>
<dbReference type="Pfam" id="PF01541">
    <property type="entry name" value="GIY-YIG"/>
    <property type="match status" value="1"/>
</dbReference>
<dbReference type="AlphaFoldDB" id="A0A1C0A6P3"/>
<proteinExistence type="inferred from homology"/>
<gene>
    <name evidence="3" type="ORF">U472_15830</name>
</gene>
<comment type="caution">
    <text evidence="3">The sequence shown here is derived from an EMBL/GenBank/DDBJ whole genome shotgun (WGS) entry which is preliminary data.</text>
</comment>